<comment type="caution">
    <text evidence="1">The sequence shown here is derived from an EMBL/GenBank/DDBJ whole genome shotgun (WGS) entry which is preliminary data.</text>
</comment>
<dbReference type="Proteomes" id="UP001630127">
    <property type="component" value="Unassembled WGS sequence"/>
</dbReference>
<name>A0ABD2ZZA2_9GENT</name>
<accession>A0ABD2ZZA2</accession>
<dbReference type="AlphaFoldDB" id="A0ABD2ZZA2"/>
<reference evidence="1 2" key="1">
    <citation type="submission" date="2024-11" db="EMBL/GenBank/DDBJ databases">
        <title>A near-complete genome assembly of Cinchona calisaya.</title>
        <authorList>
            <person name="Lian D.C."/>
            <person name="Zhao X.W."/>
            <person name="Wei L."/>
        </authorList>
    </citation>
    <scope>NUCLEOTIDE SEQUENCE [LARGE SCALE GENOMIC DNA]</scope>
    <source>
        <tissue evidence="1">Nenye</tissue>
    </source>
</reference>
<evidence type="ECO:0000313" key="2">
    <source>
        <dbReference type="Proteomes" id="UP001630127"/>
    </source>
</evidence>
<protein>
    <submittedName>
        <fullName evidence="1">Uncharacterized protein</fullName>
    </submittedName>
</protein>
<organism evidence="1 2">
    <name type="scientific">Cinchona calisaya</name>
    <dbReference type="NCBI Taxonomy" id="153742"/>
    <lineage>
        <taxon>Eukaryota</taxon>
        <taxon>Viridiplantae</taxon>
        <taxon>Streptophyta</taxon>
        <taxon>Embryophyta</taxon>
        <taxon>Tracheophyta</taxon>
        <taxon>Spermatophyta</taxon>
        <taxon>Magnoliopsida</taxon>
        <taxon>eudicotyledons</taxon>
        <taxon>Gunneridae</taxon>
        <taxon>Pentapetalae</taxon>
        <taxon>asterids</taxon>
        <taxon>lamiids</taxon>
        <taxon>Gentianales</taxon>
        <taxon>Rubiaceae</taxon>
        <taxon>Cinchonoideae</taxon>
        <taxon>Cinchoneae</taxon>
        <taxon>Cinchona</taxon>
    </lineage>
</organism>
<dbReference type="EMBL" id="JBJUIK010000006">
    <property type="protein sequence ID" value="KAL3524804.1"/>
    <property type="molecule type" value="Genomic_DNA"/>
</dbReference>
<evidence type="ECO:0000313" key="1">
    <source>
        <dbReference type="EMBL" id="KAL3524804.1"/>
    </source>
</evidence>
<gene>
    <name evidence="1" type="ORF">ACH5RR_013176</name>
</gene>
<sequence>MADSRALSKTSRSSPSILPNQRVLLIKAIESNPSHTDASSIPSLLYKKNQEEIRNNFHFQPNMHLYYPIKLIRANNPPTDKTAVYVSQLEIGLRFPLMPLCGRFWVC</sequence>
<keyword evidence="2" id="KW-1185">Reference proteome</keyword>
<proteinExistence type="predicted"/>